<feature type="compositionally biased region" description="Low complexity" evidence="1">
    <location>
        <begin position="84"/>
        <end position="93"/>
    </location>
</feature>
<feature type="compositionally biased region" description="Basic and acidic residues" evidence="1">
    <location>
        <begin position="292"/>
        <end position="302"/>
    </location>
</feature>
<name>A0A6J4RXS3_9ACTN</name>
<feature type="non-terminal residue" evidence="2">
    <location>
        <position position="322"/>
    </location>
</feature>
<keyword evidence="2" id="KW-0547">Nucleotide-binding</keyword>
<keyword evidence="2" id="KW-0067">ATP-binding</keyword>
<feature type="compositionally biased region" description="Low complexity" evidence="1">
    <location>
        <begin position="118"/>
        <end position="131"/>
    </location>
</feature>
<proteinExistence type="predicted"/>
<protein>
    <submittedName>
        <fullName evidence="2">Efflux ABC transporter, ATP-binding protein</fullName>
    </submittedName>
</protein>
<feature type="non-terminal residue" evidence="2">
    <location>
        <position position="1"/>
    </location>
</feature>
<feature type="compositionally biased region" description="Basic residues" evidence="1">
    <location>
        <begin position="158"/>
        <end position="173"/>
    </location>
</feature>
<organism evidence="2">
    <name type="scientific">uncultured Rubrobacteraceae bacterium</name>
    <dbReference type="NCBI Taxonomy" id="349277"/>
    <lineage>
        <taxon>Bacteria</taxon>
        <taxon>Bacillati</taxon>
        <taxon>Actinomycetota</taxon>
        <taxon>Rubrobacteria</taxon>
        <taxon>Rubrobacterales</taxon>
        <taxon>Rubrobacteraceae</taxon>
        <taxon>environmental samples</taxon>
    </lineage>
</organism>
<feature type="compositionally biased region" description="Basic and acidic residues" evidence="1">
    <location>
        <begin position="137"/>
        <end position="156"/>
    </location>
</feature>
<feature type="region of interest" description="Disordered" evidence="1">
    <location>
        <begin position="1"/>
        <end position="322"/>
    </location>
</feature>
<accession>A0A6J4RXS3</accession>
<feature type="compositionally biased region" description="Basic and acidic residues" evidence="1">
    <location>
        <begin position="62"/>
        <end position="72"/>
    </location>
</feature>
<evidence type="ECO:0000256" key="1">
    <source>
        <dbReference type="SAM" id="MobiDB-lite"/>
    </source>
</evidence>
<feature type="compositionally biased region" description="Basic residues" evidence="1">
    <location>
        <begin position="216"/>
        <end position="240"/>
    </location>
</feature>
<feature type="compositionally biased region" description="Low complexity" evidence="1">
    <location>
        <begin position="249"/>
        <end position="258"/>
    </location>
</feature>
<dbReference type="AlphaFoldDB" id="A0A6J4RXS3"/>
<dbReference type="GO" id="GO:0005524">
    <property type="term" value="F:ATP binding"/>
    <property type="evidence" value="ECO:0007669"/>
    <property type="project" value="UniProtKB-KW"/>
</dbReference>
<feature type="compositionally biased region" description="Basic and acidic residues" evidence="1">
    <location>
        <begin position="1"/>
        <end position="28"/>
    </location>
</feature>
<dbReference type="EMBL" id="CADCVK010000264">
    <property type="protein sequence ID" value="CAA9484562.1"/>
    <property type="molecule type" value="Genomic_DNA"/>
</dbReference>
<evidence type="ECO:0000313" key="2">
    <source>
        <dbReference type="EMBL" id="CAA9484562.1"/>
    </source>
</evidence>
<feature type="compositionally biased region" description="Gly residues" evidence="1">
    <location>
        <begin position="29"/>
        <end position="39"/>
    </location>
</feature>
<feature type="compositionally biased region" description="Basic residues" evidence="1">
    <location>
        <begin position="259"/>
        <end position="285"/>
    </location>
</feature>
<sequence>EHGDDEGGQGRRGDVDAGRARSREELRGVRGGQGRGLRGLCGRVFRVSRSQRGRQDLDDEDDLRRGRSDGRRALGGGPRRYPPREGGQAAHRGGAAGEQPRRGPQGQGEPARLRSLLRPAAQGRAAEGGRAARVRAAHGEGRGEGRGALRGDEAAAPHRARPRQRPRPRRARRADHGPRPPGPPPRLGQAARAGQGRQDPDPDDPLHGGGRQALRPARHHGGRGHHRRGVPGRARARVRKPAGLGVPLRRGLPRGAASRPRRRGRQRRGGRERRGARRVHPRRPRGNGARSPVRDQGREHRPPRVGARGRVHAPDGQEVGGL</sequence>
<reference evidence="2" key="1">
    <citation type="submission" date="2020-02" db="EMBL/GenBank/DDBJ databases">
        <authorList>
            <person name="Meier V. D."/>
        </authorList>
    </citation>
    <scope>NUCLEOTIDE SEQUENCE</scope>
    <source>
        <strain evidence="2">AVDCRST_MAG12</strain>
    </source>
</reference>
<gene>
    <name evidence="2" type="ORF">AVDCRST_MAG12-1722</name>
</gene>